<organism evidence="1">
    <name type="scientific">Hellea balneolensis</name>
    <dbReference type="NCBI Taxonomy" id="287478"/>
    <lineage>
        <taxon>Bacteria</taxon>
        <taxon>Pseudomonadati</taxon>
        <taxon>Pseudomonadota</taxon>
        <taxon>Alphaproteobacteria</taxon>
        <taxon>Maricaulales</taxon>
        <taxon>Robiginitomaculaceae</taxon>
        <taxon>Hellea</taxon>
    </lineage>
</organism>
<dbReference type="Proteomes" id="UP000885806">
    <property type="component" value="Unassembled WGS sequence"/>
</dbReference>
<comment type="caution">
    <text evidence="1">The sequence shown here is derived from an EMBL/GenBank/DDBJ whole genome shotgun (WGS) entry which is preliminary data.</text>
</comment>
<proteinExistence type="predicted"/>
<dbReference type="AlphaFoldDB" id="A0A7V5U0V6"/>
<evidence type="ECO:0000313" key="1">
    <source>
        <dbReference type="EMBL" id="HHI88484.1"/>
    </source>
</evidence>
<sequence>MTKLDQIVEYAKTLPVETQNRLASELVELMKKQAGTLGLTNEEIREVKRALANPHPEYADAGEVFAALGANFS</sequence>
<reference evidence="1" key="1">
    <citation type="journal article" date="2020" name="mSystems">
        <title>Genome- and Community-Level Interaction Insights into Carbon Utilization and Element Cycling Functions of Hydrothermarchaeota in Hydrothermal Sediment.</title>
        <authorList>
            <person name="Zhou Z."/>
            <person name="Liu Y."/>
            <person name="Xu W."/>
            <person name="Pan J."/>
            <person name="Luo Z.H."/>
            <person name="Li M."/>
        </authorList>
    </citation>
    <scope>NUCLEOTIDE SEQUENCE [LARGE SCALE GENOMIC DNA]</scope>
    <source>
        <strain evidence="1">HyVt-538</strain>
    </source>
</reference>
<dbReference type="EMBL" id="DROP01000062">
    <property type="protein sequence ID" value="HHI88484.1"/>
    <property type="molecule type" value="Genomic_DNA"/>
</dbReference>
<protein>
    <submittedName>
        <fullName evidence="1">Uncharacterized protein</fullName>
    </submittedName>
</protein>
<gene>
    <name evidence="1" type="ORF">ENK01_00905</name>
</gene>
<name>A0A7V5U0V6_9PROT</name>
<accession>A0A7V5U0V6</accession>